<dbReference type="PANTHER" id="PTHR43280:SF32">
    <property type="entry name" value="TRANSCRIPTIONAL REGULATORY PROTEIN"/>
    <property type="match status" value="1"/>
</dbReference>
<dbReference type="Pfam" id="PF12833">
    <property type="entry name" value="HTH_18"/>
    <property type="match status" value="1"/>
</dbReference>
<dbReference type="GO" id="GO:0043565">
    <property type="term" value="F:sequence-specific DNA binding"/>
    <property type="evidence" value="ECO:0007669"/>
    <property type="project" value="InterPro"/>
</dbReference>
<dbReference type="Proteomes" id="UP000006176">
    <property type="component" value="Chromosome"/>
</dbReference>
<dbReference type="InterPro" id="IPR003313">
    <property type="entry name" value="AraC-bd"/>
</dbReference>
<dbReference type="PROSITE" id="PS01124">
    <property type="entry name" value="HTH_ARAC_FAMILY_2"/>
    <property type="match status" value="1"/>
</dbReference>
<evidence type="ECO:0000256" key="2">
    <source>
        <dbReference type="ARBA" id="ARBA00023125"/>
    </source>
</evidence>
<dbReference type="OrthoDB" id="9798003at2"/>
<dbReference type="STRING" id="760154.Sulba_1173"/>
<dbReference type="RefSeq" id="WP_014769348.1">
    <property type="nucleotide sequence ID" value="NC_018002.1"/>
</dbReference>
<dbReference type="EMBL" id="CP003333">
    <property type="protein sequence ID" value="AFL68469.1"/>
    <property type="molecule type" value="Genomic_DNA"/>
</dbReference>
<dbReference type="InterPro" id="IPR018060">
    <property type="entry name" value="HTH_AraC"/>
</dbReference>
<evidence type="ECO:0000313" key="6">
    <source>
        <dbReference type="Proteomes" id="UP000006176"/>
    </source>
</evidence>
<dbReference type="GO" id="GO:0003700">
    <property type="term" value="F:DNA-binding transcription factor activity"/>
    <property type="evidence" value="ECO:0007669"/>
    <property type="project" value="InterPro"/>
</dbReference>
<keyword evidence="1" id="KW-0805">Transcription regulation</keyword>
<protein>
    <submittedName>
        <fullName evidence="5">DNA-binding domain-containing protein, AraC-type</fullName>
    </submittedName>
</protein>
<keyword evidence="3" id="KW-0804">Transcription</keyword>
<dbReference type="SUPFAM" id="SSF46689">
    <property type="entry name" value="Homeodomain-like"/>
    <property type="match status" value="1"/>
</dbReference>
<keyword evidence="2 5" id="KW-0238">DNA-binding</keyword>
<feature type="domain" description="HTH araC/xylS-type" evidence="4">
    <location>
        <begin position="204"/>
        <end position="302"/>
    </location>
</feature>
<dbReference type="HOGENOM" id="CLU_000445_88_2_7"/>
<evidence type="ECO:0000313" key="5">
    <source>
        <dbReference type="EMBL" id="AFL68469.1"/>
    </source>
</evidence>
<dbReference type="InterPro" id="IPR014710">
    <property type="entry name" value="RmlC-like_jellyroll"/>
</dbReference>
<evidence type="ECO:0000256" key="3">
    <source>
        <dbReference type="ARBA" id="ARBA00023163"/>
    </source>
</evidence>
<evidence type="ECO:0000259" key="4">
    <source>
        <dbReference type="PROSITE" id="PS01124"/>
    </source>
</evidence>
<dbReference type="KEGG" id="sba:Sulba_1173"/>
<name>I3XWZ5_SULBS</name>
<dbReference type="AlphaFoldDB" id="I3XWZ5"/>
<organism evidence="5 6">
    <name type="scientific">Sulfurospirillum barnesii (strain ATCC 700032 / DSM 10660 / SES-3)</name>
    <dbReference type="NCBI Taxonomy" id="760154"/>
    <lineage>
        <taxon>Bacteria</taxon>
        <taxon>Pseudomonadati</taxon>
        <taxon>Campylobacterota</taxon>
        <taxon>Epsilonproteobacteria</taxon>
        <taxon>Campylobacterales</taxon>
        <taxon>Sulfurospirillaceae</taxon>
        <taxon>Sulfurospirillum</taxon>
    </lineage>
</organism>
<dbReference type="InterPro" id="IPR037923">
    <property type="entry name" value="HTH-like"/>
</dbReference>
<accession>I3XWZ5</accession>
<dbReference type="InterPro" id="IPR009057">
    <property type="entry name" value="Homeodomain-like_sf"/>
</dbReference>
<dbReference type="Gene3D" id="1.10.10.60">
    <property type="entry name" value="Homeodomain-like"/>
    <property type="match status" value="1"/>
</dbReference>
<dbReference type="eggNOG" id="COG2207">
    <property type="taxonomic scope" value="Bacteria"/>
</dbReference>
<dbReference type="SMART" id="SM00342">
    <property type="entry name" value="HTH_ARAC"/>
    <property type="match status" value="1"/>
</dbReference>
<dbReference type="PATRIC" id="fig|760154.4.peg.1176"/>
<reference evidence="5 6" key="1">
    <citation type="submission" date="2012-06" db="EMBL/GenBank/DDBJ databases">
        <title>Complete sequence of Sulfurospirillum barnesii SES-3.</title>
        <authorList>
            <consortium name="US DOE Joint Genome Institute"/>
            <person name="Lucas S."/>
            <person name="Han J."/>
            <person name="Lapidus A."/>
            <person name="Cheng J.-F."/>
            <person name="Goodwin L."/>
            <person name="Pitluck S."/>
            <person name="Peters L."/>
            <person name="Ovchinnikova G."/>
            <person name="Lu M."/>
            <person name="Detter J.C."/>
            <person name="Han C."/>
            <person name="Tapia R."/>
            <person name="Land M."/>
            <person name="Hauser L."/>
            <person name="Kyrpides N."/>
            <person name="Ivanova N."/>
            <person name="Pagani I."/>
            <person name="Stolz J."/>
            <person name="Arkin A."/>
            <person name="Dehal P."/>
            <person name="Oremland R."/>
            <person name="Saltikov C."/>
            <person name="Basu P."/>
            <person name="Hollibaugh J."/>
            <person name="Newman D."/>
            <person name="Stolyar S."/>
            <person name="Hazen T."/>
            <person name="Woyke T."/>
        </authorList>
    </citation>
    <scope>NUCLEOTIDE SEQUENCE [LARGE SCALE GENOMIC DNA]</scope>
    <source>
        <strain evidence="6">ATCC 700032 / DSM 10660 / SES-3</strain>
    </source>
</reference>
<sequence length="305" mass="35846">MILLSLKDAMKIYQYSFMKHPKFGLDLHRDNVDIDGVAILEKDVNLQKKTALKFDFYALLLCLDGELIRHLNHYTYTITKHTLQLIPPNTIYSFENITETTEIYILLFSESYIKAYQEHHISPTIQQLFDYHHNNLSPVHLSTSMYTRILNLYMDINTELHEKQEGHHLLIRLIILKLLMLLKREKMAQKTAIVFTSRAQHITHCYLELIEKHFLEYKKVSDYAQLLHISSKHLGETIKETLGKNALSCIHHRLFKEALYLLEYTNLSIAAIASMLGFQTPSEFSRFFKSYHTMTPKAFRLGLFH</sequence>
<proteinExistence type="predicted"/>
<dbReference type="PANTHER" id="PTHR43280">
    <property type="entry name" value="ARAC-FAMILY TRANSCRIPTIONAL REGULATOR"/>
    <property type="match status" value="1"/>
</dbReference>
<dbReference type="Pfam" id="PF02311">
    <property type="entry name" value="AraC_binding"/>
    <property type="match status" value="1"/>
</dbReference>
<keyword evidence="6" id="KW-1185">Reference proteome</keyword>
<evidence type="ECO:0000256" key="1">
    <source>
        <dbReference type="ARBA" id="ARBA00023015"/>
    </source>
</evidence>
<dbReference type="Gene3D" id="2.60.120.10">
    <property type="entry name" value="Jelly Rolls"/>
    <property type="match status" value="1"/>
</dbReference>
<gene>
    <name evidence="5" type="ordered locus">Sulba_1173</name>
</gene>
<dbReference type="SUPFAM" id="SSF51215">
    <property type="entry name" value="Regulatory protein AraC"/>
    <property type="match status" value="1"/>
</dbReference>